<organism evidence="1 2">
    <name type="scientific">Butyricicoccus pullicaecorum</name>
    <dbReference type="NCBI Taxonomy" id="501571"/>
    <lineage>
        <taxon>Bacteria</taxon>
        <taxon>Bacillati</taxon>
        <taxon>Bacillota</taxon>
        <taxon>Clostridia</taxon>
        <taxon>Eubacteriales</taxon>
        <taxon>Butyricicoccaceae</taxon>
        <taxon>Butyricicoccus</taxon>
    </lineage>
</organism>
<dbReference type="AlphaFoldDB" id="A0A1Y4LCX7"/>
<name>A0A1Y4LCX7_9FIRM</name>
<evidence type="ECO:0000313" key="2">
    <source>
        <dbReference type="Proteomes" id="UP000195897"/>
    </source>
</evidence>
<gene>
    <name evidence="1" type="ORF">B5F17_04920</name>
</gene>
<sequence>MPFPCRNLSKLPKLVYFSCGLWYARGISDTEVKTVLSREKLEAYLEKEDIEYHLDEEDPDRILVVFQTKALSNVSLDITILNSRTVLFLSRLPLSVPPEHRAAVCEYITRVNYGVVLGGFEMNLDEGDVNYKIVGALGRENEIDREAFCRLLYLGNSMLDKYAPGILAILYGGKTAAEAYQSFTKSNN</sequence>
<comment type="caution">
    <text evidence="1">The sequence shown here is derived from an EMBL/GenBank/DDBJ whole genome shotgun (WGS) entry which is preliminary data.</text>
</comment>
<protein>
    <recommendedName>
        <fullName evidence="3">YbjN domain-containing protein</fullName>
    </recommendedName>
</protein>
<evidence type="ECO:0000313" key="1">
    <source>
        <dbReference type="EMBL" id="OUP53349.1"/>
    </source>
</evidence>
<proteinExistence type="predicted"/>
<evidence type="ECO:0008006" key="3">
    <source>
        <dbReference type="Google" id="ProtNLM"/>
    </source>
</evidence>
<dbReference type="InterPro" id="IPR019660">
    <property type="entry name" value="Put_sensory_transdc_reg_YbjN"/>
</dbReference>
<dbReference type="Pfam" id="PF10722">
    <property type="entry name" value="YbjN"/>
    <property type="match status" value="1"/>
</dbReference>
<reference evidence="2" key="1">
    <citation type="submission" date="2017-04" db="EMBL/GenBank/DDBJ databases">
        <title>Function of individual gut microbiota members based on whole genome sequencing of pure cultures obtained from chicken caecum.</title>
        <authorList>
            <person name="Medvecky M."/>
            <person name="Cejkova D."/>
            <person name="Polansky O."/>
            <person name="Karasova D."/>
            <person name="Kubasova T."/>
            <person name="Cizek A."/>
            <person name="Rychlik I."/>
        </authorList>
    </citation>
    <scope>NUCLEOTIDE SEQUENCE [LARGE SCALE GENOMIC DNA]</scope>
    <source>
        <strain evidence="2">An180</strain>
    </source>
</reference>
<dbReference type="EMBL" id="NFKK01000004">
    <property type="protein sequence ID" value="OUP53349.1"/>
    <property type="molecule type" value="Genomic_DNA"/>
</dbReference>
<dbReference type="Proteomes" id="UP000195897">
    <property type="component" value="Unassembled WGS sequence"/>
</dbReference>
<accession>A0A1Y4LCX7</accession>